<protein>
    <submittedName>
        <fullName evidence="3">Xaa-Pro peptidase family protein</fullName>
    </submittedName>
</protein>
<dbReference type="InterPro" id="IPR036005">
    <property type="entry name" value="Creatinase/aminopeptidase-like"/>
</dbReference>
<dbReference type="EMBL" id="JAFIRR010000136">
    <property type="protein sequence ID" value="MCO6418537.1"/>
    <property type="molecule type" value="Genomic_DNA"/>
</dbReference>
<comment type="caution">
    <text evidence="3">The sequence shown here is derived from an EMBL/GenBank/DDBJ whole genome shotgun (WGS) entry which is preliminary data.</text>
</comment>
<sequence length="377" mass="39698">MPHPVFPPEEFTARLARLRGALAARGVAAAIFDEIEAMAWLSGYGSSLNRWRCLVVPLIGEPFILIRAHDAAVCRARASVVEVIPYRDWEDPLPALAAALARRGLAEAAIGLDLNSYALSVNRHAALAAALPGARLVDLGPLANELRLIKSPAEIALLRRAAGIADAALARAAATCRPGATRREVTRAAMDCFLELGADPAAPGPIAAVTGWDFLHGELDDAPLRPGGVVHIELTPRIAWYSARIMRCVSIGPPELPRARAAAALAALQARQIAAMRPGAIAAEVDAILRQGVVRAGLRASYDNITGHTLGLHAPQAPRTSDFTRILHPEANWPLEAGMVFHVHASAGGAALSETVLVTEQGPELLTGTPPELLIGG</sequence>
<feature type="domain" description="Creatinase N-terminal" evidence="2">
    <location>
        <begin position="14"/>
        <end position="149"/>
    </location>
</feature>
<dbReference type="Pfam" id="PF01321">
    <property type="entry name" value="Creatinase_N"/>
    <property type="match status" value="1"/>
</dbReference>
<gene>
    <name evidence="3" type="ORF">JYK14_20560</name>
</gene>
<dbReference type="CDD" id="cd01066">
    <property type="entry name" value="APP_MetAP"/>
    <property type="match status" value="1"/>
</dbReference>
<dbReference type="Proteomes" id="UP001523392">
    <property type="component" value="Unassembled WGS sequence"/>
</dbReference>
<name>A0ABT1D9C2_9PROT</name>
<dbReference type="InterPro" id="IPR000994">
    <property type="entry name" value="Pept_M24"/>
</dbReference>
<reference evidence="3 4" key="1">
    <citation type="submission" date="2021-12" db="EMBL/GenBank/DDBJ databases">
        <title>Siccirubricoccus leaddurans sp. nov., a high concentration Zn2+ tolerance bacterium.</title>
        <authorList>
            <person name="Cao Y."/>
        </authorList>
    </citation>
    <scope>NUCLEOTIDE SEQUENCE [LARGE SCALE GENOMIC DNA]</scope>
    <source>
        <strain evidence="3 4">KC 17139</strain>
    </source>
</reference>
<dbReference type="SUPFAM" id="SSF55920">
    <property type="entry name" value="Creatinase/aminopeptidase"/>
    <property type="match status" value="1"/>
</dbReference>
<evidence type="ECO:0000259" key="1">
    <source>
        <dbReference type="Pfam" id="PF00557"/>
    </source>
</evidence>
<dbReference type="InterPro" id="IPR000587">
    <property type="entry name" value="Creatinase_N"/>
</dbReference>
<evidence type="ECO:0000313" key="4">
    <source>
        <dbReference type="Proteomes" id="UP001523392"/>
    </source>
</evidence>
<organism evidence="3 4">
    <name type="scientific">Siccirubricoccus soli</name>
    <dbReference type="NCBI Taxonomy" id="2899147"/>
    <lineage>
        <taxon>Bacteria</taxon>
        <taxon>Pseudomonadati</taxon>
        <taxon>Pseudomonadota</taxon>
        <taxon>Alphaproteobacteria</taxon>
        <taxon>Acetobacterales</taxon>
        <taxon>Roseomonadaceae</taxon>
        <taxon>Siccirubricoccus</taxon>
    </lineage>
</organism>
<evidence type="ECO:0000313" key="3">
    <source>
        <dbReference type="EMBL" id="MCO6418537.1"/>
    </source>
</evidence>
<evidence type="ECO:0000259" key="2">
    <source>
        <dbReference type="Pfam" id="PF01321"/>
    </source>
</evidence>
<accession>A0ABT1D9C2</accession>
<dbReference type="InterPro" id="IPR050659">
    <property type="entry name" value="Peptidase_M24B"/>
</dbReference>
<dbReference type="PANTHER" id="PTHR46112:SF8">
    <property type="entry name" value="CYTOPLASMIC PEPTIDASE PEPQ-RELATED"/>
    <property type="match status" value="1"/>
</dbReference>
<proteinExistence type="predicted"/>
<keyword evidence="4" id="KW-1185">Reference proteome</keyword>
<dbReference type="PANTHER" id="PTHR46112">
    <property type="entry name" value="AMINOPEPTIDASE"/>
    <property type="match status" value="1"/>
</dbReference>
<dbReference type="Pfam" id="PF00557">
    <property type="entry name" value="Peptidase_M24"/>
    <property type="match status" value="1"/>
</dbReference>
<dbReference type="Gene3D" id="3.90.230.10">
    <property type="entry name" value="Creatinase/methionine aminopeptidase superfamily"/>
    <property type="match status" value="1"/>
</dbReference>
<dbReference type="Gene3D" id="3.40.350.10">
    <property type="entry name" value="Creatinase/prolidase N-terminal domain"/>
    <property type="match status" value="1"/>
</dbReference>
<dbReference type="InterPro" id="IPR029149">
    <property type="entry name" value="Creatin/AminoP/Spt16_N"/>
</dbReference>
<dbReference type="RefSeq" id="WP_252955165.1">
    <property type="nucleotide sequence ID" value="NZ_JAFIRR010000136.1"/>
</dbReference>
<feature type="domain" description="Peptidase M24" evidence="1">
    <location>
        <begin position="157"/>
        <end position="360"/>
    </location>
</feature>
<dbReference type="SUPFAM" id="SSF53092">
    <property type="entry name" value="Creatinase/prolidase N-terminal domain"/>
    <property type="match status" value="1"/>
</dbReference>